<dbReference type="PANTHER" id="PTHR35468">
    <property type="entry name" value="MYOSIN-LIKE PROTEIN"/>
    <property type="match status" value="1"/>
</dbReference>
<feature type="region of interest" description="Disordered" evidence="2">
    <location>
        <begin position="327"/>
        <end position="355"/>
    </location>
</feature>
<feature type="compositionally biased region" description="Basic residues" evidence="2">
    <location>
        <begin position="29"/>
        <end position="38"/>
    </location>
</feature>
<evidence type="ECO:0000313" key="3">
    <source>
        <dbReference type="EMBL" id="KAH0920765.1"/>
    </source>
</evidence>
<organism evidence="3 4">
    <name type="scientific">Brassica napus</name>
    <name type="common">Rape</name>
    <dbReference type="NCBI Taxonomy" id="3708"/>
    <lineage>
        <taxon>Eukaryota</taxon>
        <taxon>Viridiplantae</taxon>
        <taxon>Streptophyta</taxon>
        <taxon>Embryophyta</taxon>
        <taxon>Tracheophyta</taxon>
        <taxon>Spermatophyta</taxon>
        <taxon>Magnoliopsida</taxon>
        <taxon>eudicotyledons</taxon>
        <taxon>Gunneridae</taxon>
        <taxon>Pentapetalae</taxon>
        <taxon>rosids</taxon>
        <taxon>malvids</taxon>
        <taxon>Brassicales</taxon>
        <taxon>Brassicaceae</taxon>
        <taxon>Brassiceae</taxon>
        <taxon>Brassica</taxon>
    </lineage>
</organism>
<accession>A0ABQ8CUH1</accession>
<feature type="compositionally biased region" description="Basic and acidic residues" evidence="2">
    <location>
        <begin position="327"/>
        <end position="341"/>
    </location>
</feature>
<name>A0ABQ8CUH1_BRANA</name>
<keyword evidence="1" id="KW-0175">Coiled coil</keyword>
<evidence type="ECO:0000256" key="2">
    <source>
        <dbReference type="SAM" id="MobiDB-lite"/>
    </source>
</evidence>
<dbReference type="PANTHER" id="PTHR35468:SF2">
    <property type="entry name" value="(RAPE) HYPOTHETICAL PROTEIN"/>
    <property type="match status" value="1"/>
</dbReference>
<comment type="caution">
    <text evidence="3">The sequence shown here is derived from an EMBL/GenBank/DDBJ whole genome shotgun (WGS) entry which is preliminary data.</text>
</comment>
<dbReference type="EMBL" id="JAGKQM010000006">
    <property type="protein sequence ID" value="KAH0920765.1"/>
    <property type="molecule type" value="Genomic_DNA"/>
</dbReference>
<gene>
    <name evidence="3" type="ORF">HID58_020783</name>
</gene>
<feature type="coiled-coil region" evidence="1">
    <location>
        <begin position="229"/>
        <end position="298"/>
    </location>
</feature>
<reference evidence="3 4" key="1">
    <citation type="submission" date="2021-05" db="EMBL/GenBank/DDBJ databases">
        <title>Genome Assembly of Synthetic Allotetraploid Brassica napus Reveals Homoeologous Exchanges between Subgenomes.</title>
        <authorList>
            <person name="Davis J.T."/>
        </authorList>
    </citation>
    <scope>NUCLEOTIDE SEQUENCE [LARGE SCALE GENOMIC DNA]</scope>
    <source>
        <strain evidence="4">cv. Da-Ae</strain>
        <tissue evidence="3">Seedling</tissue>
    </source>
</reference>
<protein>
    <submittedName>
        <fullName evidence="3">Uncharacterized protein</fullName>
    </submittedName>
</protein>
<keyword evidence="4" id="KW-1185">Reference proteome</keyword>
<evidence type="ECO:0000256" key="1">
    <source>
        <dbReference type="SAM" id="Coils"/>
    </source>
</evidence>
<proteinExistence type="predicted"/>
<dbReference type="Proteomes" id="UP000824890">
    <property type="component" value="Unassembled WGS sequence"/>
</dbReference>
<feature type="region of interest" description="Disordered" evidence="2">
    <location>
        <begin position="29"/>
        <end position="96"/>
    </location>
</feature>
<feature type="compositionally biased region" description="Basic and acidic residues" evidence="2">
    <location>
        <begin position="48"/>
        <end position="81"/>
    </location>
</feature>
<evidence type="ECO:0000313" key="4">
    <source>
        <dbReference type="Proteomes" id="UP000824890"/>
    </source>
</evidence>
<sequence>MSFLKVGGENMEIRNGMVGPPAPRILQLPRRHSVRRRNTTSPKKKDQRVKLEALFHQERSFHHEEEGGRRRGKVADGREISRSSPGKQRISEGKKESKALEDEISYLIEKLNELNSPKVKDMEGGNYRHNFDRQASVLRRELEKLDEGEVCVKGIQKMAEASFLVNPNTLLDQNIDTLGSKMEELSKGVFVQAHGENIGCSRHCKALMRKITDQARAEAEQWSQMQEMLSQVRNEMEELQTCRDFWQNRALESDSQIQNLHSSVEGWRRKALSSEAKLRNLEAEVWGLQEEMKRLKKGDKVEAEKNKLPTESEKRVLICRLKENRHSSNGDWSRYSEEKTTKPSCSRPPLREIKNGSVAMRQRSSNVMRM</sequence>